<dbReference type="RefSeq" id="WP_087256007.1">
    <property type="nucleotide sequence ID" value="NZ_CALURN010000030.1"/>
</dbReference>
<dbReference type="SMART" id="SM00850">
    <property type="entry name" value="LytTR"/>
    <property type="match status" value="1"/>
</dbReference>
<dbReference type="SMART" id="SM00448">
    <property type="entry name" value="REC"/>
    <property type="match status" value="1"/>
</dbReference>
<dbReference type="PROSITE" id="PS50110">
    <property type="entry name" value="RESPONSE_REGULATORY"/>
    <property type="match status" value="1"/>
</dbReference>
<sequence length="226" mass="26277">MIKVAIVDDSDSSLSMIIEILLKYGFVKEEIYYFDSSKKCLSSKIDFSLYLVEIDLPEKAGLDIIKKLRDKNVFVIYVTACSKHLKNAFDKNVIGYVLKNKLNAELPLALNKFFEILSEEKELQFTYKNGLVSIKITDIMYIKSDLGDLIIITNKAEFRILNKSLSSIYTILQDNFCYCSRNVIVNMDYISSILNNTICLKNGIKLNISRRRYKTLFIKYMHYKFK</sequence>
<dbReference type="CDD" id="cd00156">
    <property type="entry name" value="REC"/>
    <property type="match status" value="1"/>
</dbReference>
<dbReference type="InterPro" id="IPR046947">
    <property type="entry name" value="LytR-like"/>
</dbReference>
<dbReference type="Gene3D" id="2.40.50.1020">
    <property type="entry name" value="LytTr DNA-binding domain"/>
    <property type="match status" value="1"/>
</dbReference>
<evidence type="ECO:0000259" key="3">
    <source>
        <dbReference type="PROSITE" id="PS50930"/>
    </source>
</evidence>
<organism evidence="4 5">
    <name type="scientific">Thomasclavelia spiroformis</name>
    <dbReference type="NCBI Taxonomy" id="29348"/>
    <lineage>
        <taxon>Bacteria</taxon>
        <taxon>Bacillati</taxon>
        <taxon>Bacillota</taxon>
        <taxon>Erysipelotrichia</taxon>
        <taxon>Erysipelotrichales</taxon>
        <taxon>Coprobacillaceae</taxon>
        <taxon>Thomasclavelia</taxon>
    </lineage>
</organism>
<accession>A0A1Y4QJS7</accession>
<evidence type="ECO:0000259" key="2">
    <source>
        <dbReference type="PROSITE" id="PS50110"/>
    </source>
</evidence>
<proteinExistence type="predicted"/>
<evidence type="ECO:0000256" key="1">
    <source>
        <dbReference type="PROSITE-ProRule" id="PRU00169"/>
    </source>
</evidence>
<reference evidence="5" key="1">
    <citation type="submission" date="2017-04" db="EMBL/GenBank/DDBJ databases">
        <title>Function of individual gut microbiota members based on whole genome sequencing of pure cultures obtained from chicken caecum.</title>
        <authorList>
            <person name="Medvecky M."/>
            <person name="Cejkova D."/>
            <person name="Polansky O."/>
            <person name="Karasova D."/>
            <person name="Kubasova T."/>
            <person name="Cizek A."/>
            <person name="Rychlik I."/>
        </authorList>
    </citation>
    <scope>NUCLEOTIDE SEQUENCE [LARGE SCALE GENOMIC DNA]</scope>
    <source>
        <strain evidence="5">An149</strain>
    </source>
</reference>
<evidence type="ECO:0000313" key="5">
    <source>
        <dbReference type="Proteomes" id="UP000196258"/>
    </source>
</evidence>
<dbReference type="Gene3D" id="3.40.50.2300">
    <property type="match status" value="1"/>
</dbReference>
<dbReference type="PROSITE" id="PS50930">
    <property type="entry name" value="HTH_LYTTR"/>
    <property type="match status" value="1"/>
</dbReference>
<dbReference type="InterPro" id="IPR011006">
    <property type="entry name" value="CheY-like_superfamily"/>
</dbReference>
<dbReference type="PANTHER" id="PTHR37299">
    <property type="entry name" value="TRANSCRIPTIONAL REGULATOR-RELATED"/>
    <property type="match status" value="1"/>
</dbReference>
<feature type="domain" description="HTH LytTR-type" evidence="3">
    <location>
        <begin position="123"/>
        <end position="216"/>
    </location>
</feature>
<dbReference type="AlphaFoldDB" id="A0A1Y4QJS7"/>
<dbReference type="InterPro" id="IPR007492">
    <property type="entry name" value="LytTR_DNA-bd_dom"/>
</dbReference>
<gene>
    <name evidence="4" type="ORF">B5E91_05880</name>
</gene>
<dbReference type="Proteomes" id="UP000196258">
    <property type="component" value="Unassembled WGS sequence"/>
</dbReference>
<dbReference type="Pfam" id="PF04397">
    <property type="entry name" value="LytTR"/>
    <property type="match status" value="1"/>
</dbReference>
<dbReference type="EMBL" id="NFLB01000005">
    <property type="protein sequence ID" value="OUQ05545.1"/>
    <property type="molecule type" value="Genomic_DNA"/>
</dbReference>
<dbReference type="GO" id="GO:0000156">
    <property type="term" value="F:phosphorelay response regulator activity"/>
    <property type="evidence" value="ECO:0007669"/>
    <property type="project" value="InterPro"/>
</dbReference>
<dbReference type="Pfam" id="PF00072">
    <property type="entry name" value="Response_reg"/>
    <property type="match status" value="1"/>
</dbReference>
<name>A0A1Y4QJS7_9FIRM</name>
<feature type="domain" description="Response regulatory" evidence="2">
    <location>
        <begin position="3"/>
        <end position="114"/>
    </location>
</feature>
<protein>
    <recommendedName>
        <fullName evidence="6">DNA-binding response regulator</fullName>
    </recommendedName>
</protein>
<dbReference type="GO" id="GO:0003677">
    <property type="term" value="F:DNA binding"/>
    <property type="evidence" value="ECO:0007669"/>
    <property type="project" value="InterPro"/>
</dbReference>
<dbReference type="SUPFAM" id="SSF52172">
    <property type="entry name" value="CheY-like"/>
    <property type="match status" value="1"/>
</dbReference>
<evidence type="ECO:0000313" key="4">
    <source>
        <dbReference type="EMBL" id="OUQ05545.1"/>
    </source>
</evidence>
<comment type="caution">
    <text evidence="1">Lacks conserved residue(s) required for the propagation of feature annotation.</text>
</comment>
<dbReference type="InterPro" id="IPR001789">
    <property type="entry name" value="Sig_transdc_resp-reg_receiver"/>
</dbReference>
<dbReference type="PANTHER" id="PTHR37299:SF1">
    <property type="entry name" value="STAGE 0 SPORULATION PROTEIN A HOMOLOG"/>
    <property type="match status" value="1"/>
</dbReference>
<comment type="caution">
    <text evidence="4">The sequence shown here is derived from an EMBL/GenBank/DDBJ whole genome shotgun (WGS) entry which is preliminary data.</text>
</comment>
<evidence type="ECO:0008006" key="6">
    <source>
        <dbReference type="Google" id="ProtNLM"/>
    </source>
</evidence>